<feature type="transmembrane region" description="Helical" evidence="1">
    <location>
        <begin position="50"/>
        <end position="72"/>
    </location>
</feature>
<keyword evidence="1" id="KW-0812">Transmembrane</keyword>
<dbReference type="Proteomes" id="UP000293377">
    <property type="component" value="Unassembled WGS sequence"/>
</dbReference>
<evidence type="ECO:0000313" key="2">
    <source>
        <dbReference type="EMBL" id="RZB12669.1"/>
    </source>
</evidence>
<comment type="caution">
    <text evidence="2">The sequence shown here is derived from an EMBL/GenBank/DDBJ whole genome shotgun (WGS) entry which is preliminary data.</text>
</comment>
<name>A0A4Q6I7T4_9RICK</name>
<reference evidence="2 3" key="1">
    <citation type="submission" date="2018-06" db="EMBL/GenBank/DDBJ databases">
        <title>Complete Genome Sequence of Ehrlichia minasensis Isolated From Cattle.</title>
        <authorList>
            <person name="Aguiar D.M."/>
            <person name="Araujo J.P.A.Jr."/>
            <person name="Nakazato L."/>
            <person name="Bard E."/>
            <person name="Cabezas-Cruz A."/>
        </authorList>
    </citation>
    <scope>NUCLEOTIDE SEQUENCE [LARGE SCALE GENOMIC DNA]</scope>
    <source>
        <strain evidence="2 3">B11</strain>
    </source>
</reference>
<keyword evidence="1" id="KW-1133">Transmembrane helix</keyword>
<keyword evidence="1" id="KW-0472">Membrane</keyword>
<protein>
    <submittedName>
        <fullName evidence="2">Uncharacterized protein</fullName>
    </submittedName>
</protein>
<keyword evidence="3" id="KW-1185">Reference proteome</keyword>
<evidence type="ECO:0000256" key="1">
    <source>
        <dbReference type="SAM" id="Phobius"/>
    </source>
</evidence>
<proteinExistence type="predicted"/>
<dbReference type="RefSeq" id="WP_129992629.1">
    <property type="nucleotide sequence ID" value="NZ_QOHL01000011.1"/>
</dbReference>
<gene>
    <name evidence="2" type="ORF">DRF75_02915</name>
</gene>
<dbReference type="EMBL" id="QOHL01000011">
    <property type="protein sequence ID" value="RZB12669.1"/>
    <property type="molecule type" value="Genomic_DNA"/>
</dbReference>
<evidence type="ECO:0000313" key="3">
    <source>
        <dbReference type="Proteomes" id="UP000293377"/>
    </source>
</evidence>
<dbReference type="AlphaFoldDB" id="A0A4Q6I7T4"/>
<sequence>MGSPTSIKNFQPLERTAAIFAVLSLATFLFCAVACMDRFHELQLTDPRVIAGLVSLAVLLIACLTIAASMCLSKRQEIKKNSIKHHFGYESSTFSFSVLVVAGVSLLLFGAFLGKVMGTDPSKFFNNILDFSNPFAIAAAATLGIFVLSFLTYAVKNIIIPDKQNHVIILSNQQTLEEAKGDKEIVPNIFSAVLSAADVDVASLASCEIIAVSQQSSQGCHQ</sequence>
<feature type="transmembrane region" description="Helical" evidence="1">
    <location>
        <begin position="134"/>
        <end position="155"/>
    </location>
</feature>
<accession>A0A4Q6I7T4</accession>
<organism evidence="2 3">
    <name type="scientific">Ehrlichia minasensis</name>
    <dbReference type="NCBI Taxonomy" id="1242993"/>
    <lineage>
        <taxon>Bacteria</taxon>
        <taxon>Pseudomonadati</taxon>
        <taxon>Pseudomonadota</taxon>
        <taxon>Alphaproteobacteria</taxon>
        <taxon>Rickettsiales</taxon>
        <taxon>Anaplasmataceae</taxon>
        <taxon>Ehrlichia</taxon>
    </lineage>
</organism>
<feature type="transmembrane region" description="Helical" evidence="1">
    <location>
        <begin position="93"/>
        <end position="114"/>
    </location>
</feature>